<dbReference type="InParanoid" id="A0A0C3B191"/>
<feature type="compositionally biased region" description="Basic residues" evidence="2">
    <location>
        <begin position="298"/>
        <end position="317"/>
    </location>
</feature>
<feature type="coiled-coil region" evidence="1">
    <location>
        <begin position="100"/>
        <end position="152"/>
    </location>
</feature>
<reference evidence="4" key="2">
    <citation type="submission" date="2015-01" db="EMBL/GenBank/DDBJ databases">
        <title>Evolutionary Origins and Diversification of the Mycorrhizal Mutualists.</title>
        <authorList>
            <consortium name="DOE Joint Genome Institute"/>
            <consortium name="Mycorrhizal Genomics Consortium"/>
            <person name="Kohler A."/>
            <person name="Kuo A."/>
            <person name="Nagy L.G."/>
            <person name="Floudas D."/>
            <person name="Copeland A."/>
            <person name="Barry K.W."/>
            <person name="Cichocki N."/>
            <person name="Veneault-Fourrey C."/>
            <person name="LaButti K."/>
            <person name="Lindquist E.A."/>
            <person name="Lipzen A."/>
            <person name="Lundell T."/>
            <person name="Morin E."/>
            <person name="Murat C."/>
            <person name="Riley R."/>
            <person name="Ohm R."/>
            <person name="Sun H."/>
            <person name="Tunlid A."/>
            <person name="Henrissat B."/>
            <person name="Grigoriev I.V."/>
            <person name="Hibbett D.S."/>
            <person name="Martin F."/>
        </authorList>
    </citation>
    <scope>NUCLEOTIDE SEQUENCE [LARGE SCALE GENOMIC DNA]</scope>
    <source>
        <strain evidence="4">F 1598</strain>
    </source>
</reference>
<keyword evidence="1" id="KW-0175">Coiled coil</keyword>
<evidence type="ECO:0000313" key="3">
    <source>
        <dbReference type="EMBL" id="KIM79983.1"/>
    </source>
</evidence>
<dbReference type="Proteomes" id="UP000054166">
    <property type="component" value="Unassembled WGS sequence"/>
</dbReference>
<protein>
    <submittedName>
        <fullName evidence="3">Uncharacterized protein</fullName>
    </submittedName>
</protein>
<gene>
    <name evidence="3" type="ORF">PILCRDRAFT_9874</name>
</gene>
<keyword evidence="4" id="KW-1185">Reference proteome</keyword>
<evidence type="ECO:0000256" key="1">
    <source>
        <dbReference type="SAM" id="Coils"/>
    </source>
</evidence>
<proteinExistence type="predicted"/>
<dbReference type="HOGENOM" id="CLU_877478_0_0_1"/>
<evidence type="ECO:0000313" key="4">
    <source>
        <dbReference type="Proteomes" id="UP000054166"/>
    </source>
</evidence>
<accession>A0A0C3B191</accession>
<sequence>MPDTHLKSPPSNLQQMDASSMGTYGMSMPYLPQNQESDDFANMSLAGGRQASTIFAFTPAQKRARTDSNLENGSTIGLRASGINLVTNDGMHAMDLSAVLSQILEHCEQLEKLNKDLKSDLDMAKITYDTQLQLLEESIDELKDNTKALSSGKKIKPPPARQDTAVTQAVQTQMLFLLDVTPVRAKNGKQVLTLPDPLTSGVPVCYREADPMDLSSTHTRLFNPNWLVAMAKRDPINALYLTMATEDVLNNARANPNSMIKAADQNAEVIRKGVETYFDTLCLRYKVQTDKDGAAQKAQKKKNNSTHTKRKRAKLKR</sequence>
<name>A0A0C3B191_PILCF</name>
<dbReference type="AlphaFoldDB" id="A0A0C3B191"/>
<reference evidence="3 4" key="1">
    <citation type="submission" date="2014-04" db="EMBL/GenBank/DDBJ databases">
        <authorList>
            <consortium name="DOE Joint Genome Institute"/>
            <person name="Kuo A."/>
            <person name="Tarkka M."/>
            <person name="Buscot F."/>
            <person name="Kohler A."/>
            <person name="Nagy L.G."/>
            <person name="Floudas D."/>
            <person name="Copeland A."/>
            <person name="Barry K.W."/>
            <person name="Cichocki N."/>
            <person name="Veneault-Fourrey C."/>
            <person name="LaButti K."/>
            <person name="Lindquist E.A."/>
            <person name="Lipzen A."/>
            <person name="Lundell T."/>
            <person name="Morin E."/>
            <person name="Murat C."/>
            <person name="Sun H."/>
            <person name="Tunlid A."/>
            <person name="Henrissat B."/>
            <person name="Grigoriev I.V."/>
            <person name="Hibbett D.S."/>
            <person name="Martin F."/>
            <person name="Nordberg H.P."/>
            <person name="Cantor M.N."/>
            <person name="Hua S.X."/>
        </authorList>
    </citation>
    <scope>NUCLEOTIDE SEQUENCE [LARGE SCALE GENOMIC DNA]</scope>
    <source>
        <strain evidence="3 4">F 1598</strain>
    </source>
</reference>
<dbReference type="EMBL" id="KN833006">
    <property type="protein sequence ID" value="KIM79983.1"/>
    <property type="molecule type" value="Genomic_DNA"/>
</dbReference>
<organism evidence="3 4">
    <name type="scientific">Piloderma croceum (strain F 1598)</name>
    <dbReference type="NCBI Taxonomy" id="765440"/>
    <lineage>
        <taxon>Eukaryota</taxon>
        <taxon>Fungi</taxon>
        <taxon>Dikarya</taxon>
        <taxon>Basidiomycota</taxon>
        <taxon>Agaricomycotina</taxon>
        <taxon>Agaricomycetes</taxon>
        <taxon>Agaricomycetidae</taxon>
        <taxon>Atheliales</taxon>
        <taxon>Atheliaceae</taxon>
        <taxon>Piloderma</taxon>
    </lineage>
</organism>
<feature type="region of interest" description="Disordered" evidence="2">
    <location>
        <begin position="291"/>
        <end position="317"/>
    </location>
</feature>
<evidence type="ECO:0000256" key="2">
    <source>
        <dbReference type="SAM" id="MobiDB-lite"/>
    </source>
</evidence>